<evidence type="ECO:0000313" key="2">
    <source>
        <dbReference type="Proteomes" id="UP001596495"/>
    </source>
</evidence>
<accession>A0ABW2R5E5</accession>
<reference evidence="2" key="1">
    <citation type="journal article" date="2019" name="Int. J. Syst. Evol. Microbiol.">
        <title>The Global Catalogue of Microorganisms (GCM) 10K type strain sequencing project: providing services to taxonomists for standard genome sequencing and annotation.</title>
        <authorList>
            <consortium name="The Broad Institute Genomics Platform"/>
            <consortium name="The Broad Institute Genome Sequencing Center for Infectious Disease"/>
            <person name="Wu L."/>
            <person name="Ma J."/>
        </authorList>
    </citation>
    <scope>NUCLEOTIDE SEQUENCE [LARGE SCALE GENOMIC DNA]</scope>
    <source>
        <strain evidence="2">CCUG 54518</strain>
    </source>
</reference>
<dbReference type="RefSeq" id="WP_382253884.1">
    <property type="nucleotide sequence ID" value="NZ_JBHTBX010000002.1"/>
</dbReference>
<dbReference type="EMBL" id="JBHTBX010000002">
    <property type="protein sequence ID" value="MFC7433583.1"/>
    <property type="molecule type" value="Genomic_DNA"/>
</dbReference>
<name>A0ABW2R5E5_9BURK</name>
<dbReference type="Proteomes" id="UP001596495">
    <property type="component" value="Unassembled WGS sequence"/>
</dbReference>
<sequence>MNGMTPTHFELASRANARALAQEGVACLAMAFNHLERADVAHRYSDAVQSRFRELATELVRLVELGEIEANPAHALHLKVRAAHGDEALQAVIRRVSRKTPVKGR</sequence>
<comment type="caution">
    <text evidence="1">The sequence shown here is derived from an EMBL/GenBank/DDBJ whole genome shotgun (WGS) entry which is preliminary data.</text>
</comment>
<evidence type="ECO:0000313" key="1">
    <source>
        <dbReference type="EMBL" id="MFC7433583.1"/>
    </source>
</evidence>
<proteinExistence type="predicted"/>
<protein>
    <submittedName>
        <fullName evidence="1">Uncharacterized protein</fullName>
    </submittedName>
</protein>
<keyword evidence="2" id="KW-1185">Reference proteome</keyword>
<organism evidence="1 2">
    <name type="scientific">Hydrogenophaga bisanensis</name>
    <dbReference type="NCBI Taxonomy" id="439611"/>
    <lineage>
        <taxon>Bacteria</taxon>
        <taxon>Pseudomonadati</taxon>
        <taxon>Pseudomonadota</taxon>
        <taxon>Betaproteobacteria</taxon>
        <taxon>Burkholderiales</taxon>
        <taxon>Comamonadaceae</taxon>
        <taxon>Hydrogenophaga</taxon>
    </lineage>
</organism>
<gene>
    <name evidence="1" type="ORF">ACFQNJ_03565</name>
</gene>